<dbReference type="Proteomes" id="UP001221413">
    <property type="component" value="Unassembled WGS sequence"/>
</dbReference>
<dbReference type="InterPro" id="IPR012341">
    <property type="entry name" value="6hp_glycosidase-like_sf"/>
</dbReference>
<gene>
    <name evidence="4" type="ORF">Dda_2576</name>
</gene>
<dbReference type="AlphaFoldDB" id="A0AAD6J461"/>
<dbReference type="PANTHER" id="PTHR33886">
    <property type="entry name" value="UNSATURATED RHAMNOGALACTURONAN HYDROLASE (EUROFUNG)"/>
    <property type="match status" value="1"/>
</dbReference>
<protein>
    <recommendedName>
        <fullName evidence="6">Glycoside hydrolase family 88 protein</fullName>
    </recommendedName>
</protein>
<feature type="transmembrane region" description="Helical" evidence="3">
    <location>
        <begin position="28"/>
        <end position="51"/>
    </location>
</feature>
<sequence>MRSSSPAVPTGPVETRGDPQGHKVPRKLWILAGIIIFAAFLGTLIYIVIAFPGSTSNFRTPSSYYPSYCPTNISTNIQLVNDFWLTLYPKPQPGPNSLTWGNGTYFSGDLAAYSATGVDRYHTYALDWATSNNFSFDPYPKIEADYLCVGYDYIVLYLLDPNHPPSYILPIDTEILSLTNSPRVDVWTWVDALHMAMPQFAHLSVIRNDTRYLDKMYELFNYTKRAEGGSGLWNPAKGLWWRDKAFVGRNIYWSRGNGWAIAALAKVLAVLPRSDAHYDEYVSTFQQMGSALAAIQQSDGFWYVNLGNSSDFPGPEASGTLFFVYGLTWGINHHFFDAAEYGPIVAKAWEAVVRTAVAPNGHLGYVQGMGYMPASKQPVTFASTADFGVGAFLLAGSELVKLCGK</sequence>
<feature type="region of interest" description="Disordered" evidence="2">
    <location>
        <begin position="1"/>
        <end position="21"/>
    </location>
</feature>
<keyword evidence="3" id="KW-0472">Membrane</keyword>
<dbReference type="GO" id="GO:0005975">
    <property type="term" value="P:carbohydrate metabolic process"/>
    <property type="evidence" value="ECO:0007669"/>
    <property type="project" value="InterPro"/>
</dbReference>
<dbReference type="SUPFAM" id="SSF48208">
    <property type="entry name" value="Six-hairpin glycosidases"/>
    <property type="match status" value="1"/>
</dbReference>
<keyword evidence="3" id="KW-0812">Transmembrane</keyword>
<dbReference type="Gene3D" id="1.50.10.10">
    <property type="match status" value="1"/>
</dbReference>
<evidence type="ECO:0000313" key="4">
    <source>
        <dbReference type="EMBL" id="KAJ6261777.1"/>
    </source>
</evidence>
<accession>A0AAD6J461</accession>
<dbReference type="InterPro" id="IPR008928">
    <property type="entry name" value="6-hairpin_glycosidase_sf"/>
</dbReference>
<keyword evidence="3" id="KW-1133">Transmembrane helix</keyword>
<dbReference type="InterPro" id="IPR052043">
    <property type="entry name" value="PolySaccharide_Degr_Enz"/>
</dbReference>
<keyword evidence="5" id="KW-1185">Reference proteome</keyword>
<keyword evidence="1" id="KW-0378">Hydrolase</keyword>
<dbReference type="GO" id="GO:0016787">
    <property type="term" value="F:hydrolase activity"/>
    <property type="evidence" value="ECO:0007669"/>
    <property type="project" value="UniProtKB-KW"/>
</dbReference>
<evidence type="ECO:0000256" key="1">
    <source>
        <dbReference type="ARBA" id="ARBA00022801"/>
    </source>
</evidence>
<evidence type="ECO:0008006" key="6">
    <source>
        <dbReference type="Google" id="ProtNLM"/>
    </source>
</evidence>
<comment type="caution">
    <text evidence="4">The sequence shown here is derived from an EMBL/GenBank/DDBJ whole genome shotgun (WGS) entry which is preliminary data.</text>
</comment>
<evidence type="ECO:0000256" key="2">
    <source>
        <dbReference type="SAM" id="MobiDB-lite"/>
    </source>
</evidence>
<evidence type="ECO:0000256" key="3">
    <source>
        <dbReference type="SAM" id="Phobius"/>
    </source>
</evidence>
<dbReference type="InterPro" id="IPR010905">
    <property type="entry name" value="Glyco_hydro_88"/>
</dbReference>
<dbReference type="Pfam" id="PF07470">
    <property type="entry name" value="Glyco_hydro_88"/>
    <property type="match status" value="1"/>
</dbReference>
<reference evidence="4" key="1">
    <citation type="submission" date="2023-01" db="EMBL/GenBank/DDBJ databases">
        <title>The chitinases involved in constricting ring structure development in the nematode-trapping fungus Drechslerella dactyloides.</title>
        <authorList>
            <person name="Wang R."/>
            <person name="Zhang L."/>
            <person name="Tang P."/>
            <person name="Li S."/>
            <person name="Liang L."/>
        </authorList>
    </citation>
    <scope>NUCLEOTIDE SEQUENCE</scope>
    <source>
        <strain evidence="4">YMF1.00031</strain>
    </source>
</reference>
<proteinExistence type="predicted"/>
<dbReference type="EMBL" id="JAQGDS010000003">
    <property type="protein sequence ID" value="KAJ6261777.1"/>
    <property type="molecule type" value="Genomic_DNA"/>
</dbReference>
<dbReference type="PANTHER" id="PTHR33886:SF8">
    <property type="entry name" value="UNSATURATED RHAMNOGALACTURONAN HYDROLASE (EUROFUNG)"/>
    <property type="match status" value="1"/>
</dbReference>
<name>A0AAD6J461_DREDA</name>
<organism evidence="4 5">
    <name type="scientific">Drechslerella dactyloides</name>
    <name type="common">Nematode-trapping fungus</name>
    <name type="synonym">Arthrobotrys dactyloides</name>
    <dbReference type="NCBI Taxonomy" id="74499"/>
    <lineage>
        <taxon>Eukaryota</taxon>
        <taxon>Fungi</taxon>
        <taxon>Dikarya</taxon>
        <taxon>Ascomycota</taxon>
        <taxon>Pezizomycotina</taxon>
        <taxon>Orbiliomycetes</taxon>
        <taxon>Orbiliales</taxon>
        <taxon>Orbiliaceae</taxon>
        <taxon>Drechslerella</taxon>
    </lineage>
</organism>
<evidence type="ECO:0000313" key="5">
    <source>
        <dbReference type="Proteomes" id="UP001221413"/>
    </source>
</evidence>